<dbReference type="Proteomes" id="UP000076858">
    <property type="component" value="Unassembled WGS sequence"/>
</dbReference>
<gene>
    <name evidence="1" type="ORF">APZ42_027364</name>
</gene>
<organism evidence="1 2">
    <name type="scientific">Daphnia magna</name>
    <dbReference type="NCBI Taxonomy" id="35525"/>
    <lineage>
        <taxon>Eukaryota</taxon>
        <taxon>Metazoa</taxon>
        <taxon>Ecdysozoa</taxon>
        <taxon>Arthropoda</taxon>
        <taxon>Crustacea</taxon>
        <taxon>Branchiopoda</taxon>
        <taxon>Diplostraca</taxon>
        <taxon>Cladocera</taxon>
        <taxon>Anomopoda</taxon>
        <taxon>Daphniidae</taxon>
        <taxon>Daphnia</taxon>
    </lineage>
</organism>
<evidence type="ECO:0000313" key="2">
    <source>
        <dbReference type="Proteomes" id="UP000076858"/>
    </source>
</evidence>
<accession>A0A164RI23</accession>
<dbReference type="AlphaFoldDB" id="A0A164RI23"/>
<dbReference type="EMBL" id="LRGB01002190">
    <property type="protein sequence ID" value="KZS08676.1"/>
    <property type="molecule type" value="Genomic_DNA"/>
</dbReference>
<sequence>MFWNTFVSVSRIRRIKIVRYTIEGANKNQYFFDLILYVRDQKRSSFSNVLIKAESDHPVRCHYFKVCCVKTLFC</sequence>
<name>A0A164RI23_9CRUS</name>
<proteinExistence type="predicted"/>
<keyword evidence="2" id="KW-1185">Reference proteome</keyword>
<comment type="caution">
    <text evidence="1">The sequence shown here is derived from an EMBL/GenBank/DDBJ whole genome shotgun (WGS) entry which is preliminary data.</text>
</comment>
<protein>
    <submittedName>
        <fullName evidence="1">Uncharacterized protein</fullName>
    </submittedName>
</protein>
<reference evidence="1 2" key="1">
    <citation type="submission" date="2016-03" db="EMBL/GenBank/DDBJ databases">
        <title>EvidentialGene: Evidence-directed Construction of Genes on Genomes.</title>
        <authorList>
            <person name="Gilbert D.G."/>
            <person name="Choi J.-H."/>
            <person name="Mockaitis K."/>
            <person name="Colbourne J."/>
            <person name="Pfrender M."/>
        </authorList>
    </citation>
    <scope>NUCLEOTIDE SEQUENCE [LARGE SCALE GENOMIC DNA]</scope>
    <source>
        <strain evidence="1 2">Xinb3</strain>
        <tissue evidence="1">Complete organism</tissue>
    </source>
</reference>
<evidence type="ECO:0000313" key="1">
    <source>
        <dbReference type="EMBL" id="KZS08676.1"/>
    </source>
</evidence>